<comment type="subcellular location">
    <subcellularLocation>
        <location evidence="1">Mitochondrion</location>
    </subcellularLocation>
</comment>
<comment type="caution">
    <text evidence="4">The sequence shown here is derived from an EMBL/GenBank/DDBJ whole genome shotgun (WGS) entry which is preliminary data.</text>
</comment>
<dbReference type="Pfam" id="PF07961">
    <property type="entry name" value="MBA1"/>
    <property type="match status" value="1"/>
</dbReference>
<evidence type="ECO:0000256" key="3">
    <source>
        <dbReference type="ARBA" id="ARBA00023128"/>
    </source>
</evidence>
<name>A0AAI8W1L2_9PEZI</name>
<keyword evidence="3" id="KW-0496">Mitochondrion</keyword>
<gene>
    <name evidence="4" type="ORF">LECACI_7A000644</name>
</gene>
<keyword evidence="2" id="KW-0809">Transit peptide</keyword>
<dbReference type="InterPro" id="IPR024621">
    <property type="entry name" value="Mba1"/>
</dbReference>
<dbReference type="Gene3D" id="3.10.450.240">
    <property type="match status" value="1"/>
</dbReference>
<organism evidence="4 5">
    <name type="scientific">Lecanosticta acicola</name>
    <dbReference type="NCBI Taxonomy" id="111012"/>
    <lineage>
        <taxon>Eukaryota</taxon>
        <taxon>Fungi</taxon>
        <taxon>Dikarya</taxon>
        <taxon>Ascomycota</taxon>
        <taxon>Pezizomycotina</taxon>
        <taxon>Dothideomycetes</taxon>
        <taxon>Dothideomycetidae</taxon>
        <taxon>Mycosphaerellales</taxon>
        <taxon>Mycosphaerellaceae</taxon>
        <taxon>Lecanosticta</taxon>
    </lineage>
</organism>
<evidence type="ECO:0000313" key="4">
    <source>
        <dbReference type="EMBL" id="CAK3786774.1"/>
    </source>
</evidence>
<protein>
    <submittedName>
        <fullName evidence="4">Uncharacterized protein</fullName>
    </submittedName>
</protein>
<evidence type="ECO:0000313" key="5">
    <source>
        <dbReference type="Proteomes" id="UP001296104"/>
    </source>
</evidence>
<reference evidence="4" key="1">
    <citation type="submission" date="2023-11" db="EMBL/GenBank/DDBJ databases">
        <authorList>
            <person name="Alioto T."/>
            <person name="Alioto T."/>
            <person name="Gomez Garrido J."/>
        </authorList>
    </citation>
    <scope>NUCLEOTIDE SEQUENCE</scope>
</reference>
<dbReference type="EMBL" id="CAVMBE010000002">
    <property type="protein sequence ID" value="CAK3786774.1"/>
    <property type="molecule type" value="Genomic_DNA"/>
</dbReference>
<dbReference type="InterPro" id="IPR051975">
    <property type="entry name" value="mtLSU_mL45"/>
</dbReference>
<dbReference type="GO" id="GO:0005743">
    <property type="term" value="C:mitochondrial inner membrane"/>
    <property type="evidence" value="ECO:0007669"/>
    <property type="project" value="InterPro"/>
</dbReference>
<dbReference type="PANTHER" id="PTHR28554">
    <property type="entry name" value="39S RIBOSOMAL PROTEIN L45, MITOCHONDRIAL"/>
    <property type="match status" value="1"/>
</dbReference>
<accession>A0AAI8W1L2</accession>
<keyword evidence="5" id="KW-1185">Reference proteome</keyword>
<dbReference type="PANTHER" id="PTHR28554:SF1">
    <property type="entry name" value="LARGE RIBOSOMAL SUBUNIT PROTEIN ML45"/>
    <property type="match status" value="1"/>
</dbReference>
<evidence type="ECO:0000256" key="2">
    <source>
        <dbReference type="ARBA" id="ARBA00022946"/>
    </source>
</evidence>
<dbReference type="Proteomes" id="UP001296104">
    <property type="component" value="Unassembled WGS sequence"/>
</dbReference>
<evidence type="ECO:0000256" key="1">
    <source>
        <dbReference type="ARBA" id="ARBA00004173"/>
    </source>
</evidence>
<dbReference type="AlphaFoldDB" id="A0AAI8W1L2"/>
<proteinExistence type="predicted"/>
<sequence>MAVEQKKQQEEAVRDGSILDYVGILQGTYVPPTGKNLPSLVNKPKLRMKVEWNRVKNLLRYFQGVLLATFAVKPRLKMEVSRVPQIAQSLYEDLYTNFAKGDLDVLQDRVSSGLLGSLRSRITQRQPNTSLKWTLHKYLGRPRCVSMTFALIDFKTPKTERNGVVQAIVRVRSRQSLQKMMKMRVIDEKTGRSRIEVVPVNSDGKRIPLSQLEESKLRDVKDTTEYLVIQKLLKAGKEGPWHLWGMAEETTMAKLARDQKGKDKVLMSQ</sequence>
<dbReference type="GO" id="GO:0032979">
    <property type="term" value="P:protein insertion into mitochondrial inner membrane from matrix"/>
    <property type="evidence" value="ECO:0007669"/>
    <property type="project" value="InterPro"/>
</dbReference>